<evidence type="ECO:0000256" key="9">
    <source>
        <dbReference type="SAM" id="Phobius"/>
    </source>
</evidence>
<accession>A0A131Y542</accession>
<evidence type="ECO:0000256" key="7">
    <source>
        <dbReference type="ARBA" id="ARBA00037157"/>
    </source>
</evidence>
<comment type="similarity">
    <text evidence="2">Belongs to the RAMP4 family.</text>
</comment>
<sequence length="87" mass="9841">MVNSQRMRMANEKASKNVVLRGNVPKTTKPQDEKYPVGPWLLAFFIFVVCGSAMISLHCASRCSGFHLAVPYCMSVYCRHLLRCPTF</sequence>
<dbReference type="GO" id="GO:0030968">
    <property type="term" value="P:endoplasmic reticulum unfolded protein response"/>
    <property type="evidence" value="ECO:0007669"/>
    <property type="project" value="TreeGrafter"/>
</dbReference>
<evidence type="ECO:0000256" key="3">
    <source>
        <dbReference type="ARBA" id="ARBA00022692"/>
    </source>
</evidence>
<keyword evidence="5 9" id="KW-1133">Transmembrane helix</keyword>
<name>A0A131Y542_IXORI</name>
<evidence type="ECO:0000256" key="2">
    <source>
        <dbReference type="ARBA" id="ARBA00005500"/>
    </source>
</evidence>
<comment type="subunit">
    <text evidence="8">Interacts with SEC61B, SEC61A1 and the SEC61 complex. Interacts with CANX.</text>
</comment>
<evidence type="ECO:0000313" key="10">
    <source>
        <dbReference type="EMBL" id="JAP73612.1"/>
    </source>
</evidence>
<comment type="function">
    <text evidence="7">Interacts with target proteins during their translocation into the lumen of the endoplasmic reticulum. Protects unfolded target proteins against degradation during ER stress. May facilitate glycosylation of target proteins after termination of ER stress. May modulate the use of N-glycosylation sites on target proteins.</text>
</comment>
<dbReference type="PANTHER" id="PTHR15601:SF0">
    <property type="entry name" value="GEO09675P1"/>
    <property type="match status" value="1"/>
</dbReference>
<evidence type="ECO:0000256" key="6">
    <source>
        <dbReference type="ARBA" id="ARBA00023136"/>
    </source>
</evidence>
<evidence type="ECO:0000256" key="4">
    <source>
        <dbReference type="ARBA" id="ARBA00022824"/>
    </source>
</evidence>
<protein>
    <submittedName>
        <fullName evidence="10">Putative ribosome associated membrane protein</fullName>
    </submittedName>
</protein>
<dbReference type="PANTHER" id="PTHR15601">
    <property type="entry name" value="STRESS ASSOCIATED ENDOPLASMIC RETICULUM PROTEIN SERP1/RAMP4"/>
    <property type="match status" value="1"/>
</dbReference>
<evidence type="ECO:0000256" key="1">
    <source>
        <dbReference type="ARBA" id="ARBA00004389"/>
    </source>
</evidence>
<proteinExistence type="evidence at transcript level"/>
<keyword evidence="3 9" id="KW-0812">Transmembrane</keyword>
<feature type="transmembrane region" description="Helical" evidence="9">
    <location>
        <begin position="37"/>
        <end position="57"/>
    </location>
</feature>
<keyword evidence="4" id="KW-0256">Endoplasmic reticulum</keyword>
<reference evidence="10" key="1">
    <citation type="submission" date="2016-02" db="EMBL/GenBank/DDBJ databases">
        <title>RNAseq analyses of the midgut from blood- or serum-fed Ixodes ricinus ticks.</title>
        <authorList>
            <person name="Perner J."/>
            <person name="Provaznik J."/>
            <person name="Schrenkova J."/>
            <person name="Urbanova V."/>
            <person name="Ribeiro J.M."/>
            <person name="Kopacek P."/>
        </authorList>
    </citation>
    <scope>NUCLEOTIDE SEQUENCE</scope>
    <source>
        <tissue evidence="10">Gut</tissue>
    </source>
</reference>
<dbReference type="AlphaFoldDB" id="A0A131Y542"/>
<dbReference type="GO" id="GO:0005789">
    <property type="term" value="C:endoplasmic reticulum membrane"/>
    <property type="evidence" value="ECO:0007669"/>
    <property type="project" value="UniProtKB-SubCell"/>
</dbReference>
<comment type="subcellular location">
    <subcellularLocation>
        <location evidence="1">Endoplasmic reticulum membrane</location>
        <topology evidence="1">Single-pass membrane protein</topology>
    </subcellularLocation>
</comment>
<dbReference type="Pfam" id="PF06624">
    <property type="entry name" value="RAMP4"/>
    <property type="match status" value="1"/>
</dbReference>
<keyword evidence="6 9" id="KW-0472">Membrane</keyword>
<evidence type="ECO:0000256" key="5">
    <source>
        <dbReference type="ARBA" id="ARBA00022989"/>
    </source>
</evidence>
<dbReference type="InterPro" id="IPR010580">
    <property type="entry name" value="ER_stress-assoc"/>
</dbReference>
<dbReference type="EMBL" id="GEFM01002184">
    <property type="protein sequence ID" value="JAP73612.1"/>
    <property type="molecule type" value="mRNA"/>
</dbReference>
<organism evidence="10">
    <name type="scientific">Ixodes ricinus</name>
    <name type="common">Common tick</name>
    <name type="synonym">Acarus ricinus</name>
    <dbReference type="NCBI Taxonomy" id="34613"/>
    <lineage>
        <taxon>Eukaryota</taxon>
        <taxon>Metazoa</taxon>
        <taxon>Ecdysozoa</taxon>
        <taxon>Arthropoda</taxon>
        <taxon>Chelicerata</taxon>
        <taxon>Arachnida</taxon>
        <taxon>Acari</taxon>
        <taxon>Parasitiformes</taxon>
        <taxon>Ixodida</taxon>
        <taxon>Ixodoidea</taxon>
        <taxon>Ixodidae</taxon>
        <taxon>Ixodinae</taxon>
        <taxon>Ixodes</taxon>
    </lineage>
</organism>
<evidence type="ECO:0000256" key="8">
    <source>
        <dbReference type="ARBA" id="ARBA00038831"/>
    </source>
</evidence>